<evidence type="ECO:0000259" key="4">
    <source>
        <dbReference type="Pfam" id="PF07486"/>
    </source>
</evidence>
<feature type="domain" description="Peptidoglycan hydrolase PcsB coiled-coil" evidence="5">
    <location>
        <begin position="106"/>
        <end position="174"/>
    </location>
</feature>
<dbReference type="Pfam" id="PF07486">
    <property type="entry name" value="Hydrolase_2"/>
    <property type="match status" value="1"/>
</dbReference>
<name>A0A9X5CDX4_9FIRM</name>
<dbReference type="Proteomes" id="UP000474104">
    <property type="component" value="Unassembled WGS sequence"/>
</dbReference>
<keyword evidence="1" id="KW-0732">Signal</keyword>
<proteinExistence type="predicted"/>
<dbReference type="InterPro" id="IPR011105">
    <property type="entry name" value="Cell_wall_hydrolase_SleB"/>
</dbReference>
<feature type="domain" description="Cell wall hydrolase SleB" evidence="4">
    <location>
        <begin position="313"/>
        <end position="388"/>
    </location>
</feature>
<dbReference type="Pfam" id="PF24568">
    <property type="entry name" value="CC_PcsB"/>
    <property type="match status" value="1"/>
</dbReference>
<dbReference type="RefSeq" id="WP_004074895.1">
    <property type="nucleotide sequence ID" value="NZ_VIRB01000076.1"/>
</dbReference>
<evidence type="ECO:0000256" key="1">
    <source>
        <dbReference type="ARBA" id="ARBA00022729"/>
    </source>
</evidence>
<feature type="compositionally biased region" description="Basic and acidic residues" evidence="3">
    <location>
        <begin position="226"/>
        <end position="244"/>
    </location>
</feature>
<feature type="coiled-coil region" evidence="2">
    <location>
        <begin position="54"/>
        <end position="88"/>
    </location>
</feature>
<dbReference type="GO" id="GO:0016787">
    <property type="term" value="F:hydrolase activity"/>
    <property type="evidence" value="ECO:0007669"/>
    <property type="project" value="UniProtKB-KW"/>
</dbReference>
<accession>A0A9X5CDX4</accession>
<gene>
    <name evidence="6" type="ORF">FMM80_12745</name>
</gene>
<evidence type="ECO:0000256" key="3">
    <source>
        <dbReference type="SAM" id="MobiDB-lite"/>
    </source>
</evidence>
<evidence type="ECO:0000259" key="5">
    <source>
        <dbReference type="Pfam" id="PF24568"/>
    </source>
</evidence>
<sequence>MKPHIQQRIKTLRMSSRMKFPRKACAGLKGCALGVLVCSLVMTCPPLLVRADEISDLENKASSLNSQLSGINQEMVKISDEITSAKNQIEIINGEILRTQDSLADAQADEAERYQAMKSRIKYMYEVGNESLLEMLFSAESMTDFLNKAEFIENISSYDRDMLDRLHTIREEIAEREQVLLDQQASLISLQDRLEQRRVELNATAKATSTDLATFNMQLAALRQEEARRAEEARKAEEAKKNEQKPGTVPTVPAVSEEVKPGEDKKPEEEKKPDEGTLEDTVVNGGPANVSAGELDIFAAILECEAMQEHDSLLAVATVIMNRMSSSLFPNTIKDIVYAEGQFEPVWTGRLDTVLSRGPSDLSYQVAQEALNGARLPSVADCYYFLYAGATNRPGVNVGNNLFFQSW</sequence>
<evidence type="ECO:0000256" key="2">
    <source>
        <dbReference type="SAM" id="Coils"/>
    </source>
</evidence>
<dbReference type="EMBL" id="VIRB01000076">
    <property type="protein sequence ID" value="NDO69501.1"/>
    <property type="molecule type" value="Genomic_DNA"/>
</dbReference>
<keyword evidence="2" id="KW-0175">Coiled coil</keyword>
<reference evidence="6 7" key="1">
    <citation type="submission" date="2019-07" db="EMBL/GenBank/DDBJ databases">
        <title>Draft genome sequences of 15 bacterial species constituting the stable defined intestinal microbiota of the GM15 gnotobiotic mouse model.</title>
        <authorList>
            <person name="Elie C."/>
            <person name="Mathieu A."/>
            <person name="Saliou A."/>
            <person name="Darnaud M."/>
            <person name="Leulier F."/>
            <person name="Tamellini A."/>
        </authorList>
    </citation>
    <scope>NUCLEOTIDE SEQUENCE [LARGE SCALE GENOMIC DNA]</scope>
    <source>
        <strain evidence="7">ASF 502</strain>
    </source>
</reference>
<evidence type="ECO:0000313" key="6">
    <source>
        <dbReference type="EMBL" id="NDO69501.1"/>
    </source>
</evidence>
<feature type="region of interest" description="Disordered" evidence="3">
    <location>
        <begin position="226"/>
        <end position="285"/>
    </location>
</feature>
<dbReference type="Gene3D" id="6.10.250.3150">
    <property type="match status" value="1"/>
</dbReference>
<dbReference type="InterPro" id="IPR057309">
    <property type="entry name" value="PcsB_CC"/>
</dbReference>
<dbReference type="AlphaFoldDB" id="A0A9X5CDX4"/>
<dbReference type="Gene3D" id="1.10.10.2520">
    <property type="entry name" value="Cell wall hydrolase SleB, domain 1"/>
    <property type="match status" value="1"/>
</dbReference>
<dbReference type="OrthoDB" id="9785345at2"/>
<protein>
    <submittedName>
        <fullName evidence="6">Cell wall hydrolase</fullName>
    </submittedName>
</protein>
<evidence type="ECO:0000313" key="7">
    <source>
        <dbReference type="Proteomes" id="UP000474104"/>
    </source>
</evidence>
<organism evidence="6 7">
    <name type="scientific">Schaedlerella arabinosiphila</name>
    <dbReference type="NCBI Taxonomy" id="2044587"/>
    <lineage>
        <taxon>Bacteria</taxon>
        <taxon>Bacillati</taxon>
        <taxon>Bacillota</taxon>
        <taxon>Clostridia</taxon>
        <taxon>Lachnospirales</taxon>
        <taxon>Lachnospiraceae</taxon>
        <taxon>Schaedlerella</taxon>
    </lineage>
</organism>
<dbReference type="InterPro" id="IPR042047">
    <property type="entry name" value="SleB_dom1"/>
</dbReference>
<feature type="compositionally biased region" description="Basic and acidic residues" evidence="3">
    <location>
        <begin position="257"/>
        <end position="275"/>
    </location>
</feature>
<comment type="caution">
    <text evidence="6">The sequence shown here is derived from an EMBL/GenBank/DDBJ whole genome shotgun (WGS) entry which is preliminary data.</text>
</comment>
<keyword evidence="6" id="KW-0378">Hydrolase</keyword>